<dbReference type="OrthoDB" id="203099at2759"/>
<keyword evidence="4 7" id="KW-1133">Transmembrane helix</keyword>
<name>A0A5J9TKX3_9POAL</name>
<comment type="similarity">
    <text evidence="2">Belongs to the LIMR family.</text>
</comment>
<feature type="transmembrane region" description="Helical" evidence="7">
    <location>
        <begin position="111"/>
        <end position="130"/>
    </location>
</feature>
<comment type="caution">
    <text evidence="8">The sequence shown here is derived from an EMBL/GenBank/DDBJ whole genome shotgun (WGS) entry which is preliminary data.</text>
</comment>
<comment type="subcellular location">
    <subcellularLocation>
        <location evidence="1">Membrane</location>
        <topology evidence="1">Multi-pass membrane protein</topology>
    </subcellularLocation>
</comment>
<proteinExistence type="inferred from homology"/>
<evidence type="ECO:0000256" key="5">
    <source>
        <dbReference type="ARBA" id="ARBA00023136"/>
    </source>
</evidence>
<evidence type="ECO:0008006" key="10">
    <source>
        <dbReference type="Google" id="ProtNLM"/>
    </source>
</evidence>
<dbReference type="EMBL" id="RWGY01000039">
    <property type="protein sequence ID" value="TVU12039.1"/>
    <property type="molecule type" value="Genomic_DNA"/>
</dbReference>
<protein>
    <recommendedName>
        <fullName evidence="10">LMBR1-like membrane protein</fullName>
    </recommendedName>
</protein>
<dbReference type="Gramene" id="TVU12039">
    <property type="protein sequence ID" value="TVU12039"/>
    <property type="gene ID" value="EJB05_45660"/>
</dbReference>
<evidence type="ECO:0000256" key="6">
    <source>
        <dbReference type="SAM" id="Coils"/>
    </source>
</evidence>
<keyword evidence="6" id="KW-0175">Coiled coil</keyword>
<feature type="non-terminal residue" evidence="8">
    <location>
        <position position="1"/>
    </location>
</feature>
<keyword evidence="3 7" id="KW-0812">Transmembrane</keyword>
<dbReference type="Pfam" id="PF04791">
    <property type="entry name" value="LMBR1"/>
    <property type="match status" value="1"/>
</dbReference>
<organism evidence="8 9">
    <name type="scientific">Eragrostis curvula</name>
    <name type="common">weeping love grass</name>
    <dbReference type="NCBI Taxonomy" id="38414"/>
    <lineage>
        <taxon>Eukaryota</taxon>
        <taxon>Viridiplantae</taxon>
        <taxon>Streptophyta</taxon>
        <taxon>Embryophyta</taxon>
        <taxon>Tracheophyta</taxon>
        <taxon>Spermatophyta</taxon>
        <taxon>Magnoliopsida</taxon>
        <taxon>Liliopsida</taxon>
        <taxon>Poales</taxon>
        <taxon>Poaceae</taxon>
        <taxon>PACMAD clade</taxon>
        <taxon>Chloridoideae</taxon>
        <taxon>Eragrostideae</taxon>
        <taxon>Eragrostidinae</taxon>
        <taxon>Eragrostis</taxon>
    </lineage>
</organism>
<keyword evidence="9" id="KW-1185">Reference proteome</keyword>
<feature type="transmembrane region" description="Helical" evidence="7">
    <location>
        <begin position="362"/>
        <end position="383"/>
    </location>
</feature>
<evidence type="ECO:0000256" key="1">
    <source>
        <dbReference type="ARBA" id="ARBA00004141"/>
    </source>
</evidence>
<dbReference type="PANTHER" id="PTHR21355">
    <property type="entry name" value="G-PROTEIN COUPLED RECEPTOR-ASSOCIATED PROTEIN LMBRD2"/>
    <property type="match status" value="1"/>
</dbReference>
<reference evidence="8 9" key="1">
    <citation type="journal article" date="2019" name="Sci. Rep.">
        <title>A high-quality genome of Eragrostis curvula grass provides insights into Poaceae evolution and supports new strategies to enhance forage quality.</title>
        <authorList>
            <person name="Carballo J."/>
            <person name="Santos B.A.C.M."/>
            <person name="Zappacosta D."/>
            <person name="Garbus I."/>
            <person name="Selva J.P."/>
            <person name="Gallo C.A."/>
            <person name="Diaz A."/>
            <person name="Albertini E."/>
            <person name="Caccamo M."/>
            <person name="Echenique V."/>
        </authorList>
    </citation>
    <scope>NUCLEOTIDE SEQUENCE [LARGE SCALE GENOMIC DNA]</scope>
    <source>
        <strain evidence="9">cv. Victoria</strain>
        <tissue evidence="8">Leaf</tissue>
    </source>
</reference>
<feature type="transmembrane region" description="Helical" evidence="7">
    <location>
        <begin position="457"/>
        <end position="478"/>
    </location>
</feature>
<feature type="transmembrane region" description="Helical" evidence="7">
    <location>
        <begin position="31"/>
        <end position="52"/>
    </location>
</feature>
<evidence type="ECO:0000256" key="7">
    <source>
        <dbReference type="SAM" id="Phobius"/>
    </source>
</evidence>
<dbReference type="InterPro" id="IPR051584">
    <property type="entry name" value="GPCR-associated_LMBR1"/>
</dbReference>
<dbReference type="InterPro" id="IPR006876">
    <property type="entry name" value="LMBR1-like_membr_prot"/>
</dbReference>
<feature type="transmembrane region" description="Helical" evidence="7">
    <location>
        <begin position="72"/>
        <end position="91"/>
    </location>
</feature>
<evidence type="ECO:0000256" key="4">
    <source>
        <dbReference type="ARBA" id="ARBA00022989"/>
    </source>
</evidence>
<evidence type="ECO:0000256" key="2">
    <source>
        <dbReference type="ARBA" id="ARBA00010487"/>
    </source>
</evidence>
<keyword evidence="5 7" id="KW-0472">Membrane</keyword>
<feature type="transmembrane region" description="Helical" evidence="7">
    <location>
        <begin position="136"/>
        <end position="163"/>
    </location>
</feature>
<feature type="coiled-coil region" evidence="6">
    <location>
        <begin position="256"/>
        <end position="304"/>
    </location>
</feature>
<evidence type="ECO:0000256" key="3">
    <source>
        <dbReference type="ARBA" id="ARBA00022692"/>
    </source>
</evidence>
<dbReference type="AlphaFoldDB" id="A0A5J9TKX3"/>
<dbReference type="Proteomes" id="UP000324897">
    <property type="component" value="Chromosome 3"/>
</dbReference>
<dbReference type="PANTHER" id="PTHR21355:SF16">
    <property type="entry name" value="LMBR1-LIKE MEMBRANE PROTEIN"/>
    <property type="match status" value="1"/>
</dbReference>
<evidence type="ECO:0000313" key="9">
    <source>
        <dbReference type="Proteomes" id="UP000324897"/>
    </source>
</evidence>
<dbReference type="GO" id="GO:0016020">
    <property type="term" value="C:membrane"/>
    <property type="evidence" value="ECO:0007669"/>
    <property type="project" value="UniProtKB-SubCell"/>
</dbReference>
<feature type="transmembrane region" description="Helical" evidence="7">
    <location>
        <begin position="6"/>
        <end position="24"/>
    </location>
</feature>
<gene>
    <name evidence="8" type="ORF">EJB05_45660</name>
</gene>
<evidence type="ECO:0000313" key="8">
    <source>
        <dbReference type="EMBL" id="TVU12039.1"/>
    </source>
</evidence>
<accession>A0A5J9TKX3</accession>
<sequence>MWVFYMISLPLTVGMVTATLRYFAGPAVPSYVLAVVGYAWLCSLSFVVLVPTDIWTAISGNQKSDVGFFWSWSYWSTFILAWSIVPTLQGYEDSGDFTFKERLKASIHKNLTYYATVGTIGLFGLILLIIMRHDWIGGILSFAMACSNTFGLVTGAFLLGFGLSEIPRNMWRNADWTRRQQYLSHRIAKIAIKLEHAHQEYCNTIFVVQATSSQMSKRDPLRPCMDTIDNMLAQMLQGDSQFKPSGGKLGENDMDYDSDEKTMATLRRQLRRAHEEYYRRQSEYMNYVMEALELEDTIRNFEQRDPNGWKYLSSFRESRSGTLGSFLDSIASILLAEATLLPSDVDLSLFSNLINVLGEREIPVQVAAFVPLIYMCICTYYSLYRIGTMVFYSLTPGRTSSVSLLMICSMVARYAAPISYNFLNLIRLGDNAKTTFEKRMGTIDDIVPFFGRSFNRIYPLIMVVYTLLVAGNFFEHLINFFGSLKRFKYWTDQEDDMDGLDPSGVIILHKERTRLEQWRKVCEHETPLARNLSSACKDVEYGNVSLDEETVSVKVERAAQSKHCDDLTRKCSVRLQSISQISVEEVQKGTSSNPILVEAEDPENPSSVHVAPDPSAGVASSTWTAMKTSLQNFKANMGSRKFLRLSSSLGTNASATESLDEIFQKLKRHSSNVDYLDDDVLP</sequence>